<keyword evidence="9" id="KW-1185">Reference proteome</keyword>
<keyword evidence="3" id="KW-0235">DNA replication</keyword>
<dbReference type="PANTHER" id="PTHR10507:SF0">
    <property type="entry name" value="CELL DIVISION CONTROL PROTEIN 45 HOMOLOG"/>
    <property type="match status" value="1"/>
</dbReference>
<feature type="compositionally biased region" description="Basic and acidic residues" evidence="6">
    <location>
        <begin position="190"/>
        <end position="209"/>
    </location>
</feature>
<evidence type="ECO:0008006" key="10">
    <source>
        <dbReference type="Google" id="ProtNLM"/>
    </source>
</evidence>
<evidence type="ECO:0000313" key="7">
    <source>
        <dbReference type="EMBL" id="CAE8582636.1"/>
    </source>
</evidence>
<accession>A0A813D3Z8</accession>
<name>A0A813D3Z8_POLGL</name>
<evidence type="ECO:0000256" key="1">
    <source>
        <dbReference type="ARBA" id="ARBA00004123"/>
    </source>
</evidence>
<sequence>MVIRNVREDDGRALLEMLDHLRQGAKSSTEITVRVLAAADHDGVCSAKMLARVLDSAGVKFLVTPVRVNTEIIDELKTLELDSEVKSVVLLNCGASLDLQQHLVEHQVSEDVRCFVIDAHRPLLLANLSQRNQRVIVLDDDPTAEARGERPPVEEFDADSDASDVEAESDGEKENEWNPDGSAANAGETDAERRERKRLKEEARQEKQIQRRRRLNEYYITSYFAMPTAMSIFKMARQTAAPSQDFLWLAAVCLMGYHDQGLLSEVQYNRLAWEELKDALDSSSDFTLGSSPGSTSRTAGDPTPDSASQANREAASDDEETREREPKRRHVSIPSRRRLRFESELRLSLYKHWSLEESMMHSAYFYGTLELHRDKGLRSLKNFFATAGLPPNEYKQLFRHMEVPLRKSIRAKYREHGKAYGLTESRMFLQQFVQDLGAMGESTFIQPEISCSDVVHVMTALLTSIPSALSSARPELLPTTSDGRRDTAAINKLEKEAMTNNFYQAYDVVLCEDPAQLRDGLVHAIEFAKAVQSLARQIRDTKAMHTTRQFRWCKIEQPPLLFRNTLAIRRLAIWLLQTLFAFTPKGEGAERPLLVIVRDQIRDTYICVGATPAKYSDQDEFGHIFRTILRADKSFKYRYDFFNKSCIEVAAEDFNRFLELMNESF</sequence>
<dbReference type="GO" id="GO:0003697">
    <property type="term" value="F:single-stranded DNA binding"/>
    <property type="evidence" value="ECO:0007669"/>
    <property type="project" value="TreeGrafter"/>
</dbReference>
<keyword evidence="4" id="KW-0539">Nucleus</keyword>
<dbReference type="InterPro" id="IPR003874">
    <property type="entry name" value="CDC45"/>
</dbReference>
<protein>
    <recommendedName>
        <fullName evidence="10">Cell division control protein 45</fullName>
    </recommendedName>
</protein>
<dbReference type="Proteomes" id="UP000626109">
    <property type="component" value="Unassembled WGS sequence"/>
</dbReference>
<dbReference type="Proteomes" id="UP000654075">
    <property type="component" value="Unassembled WGS sequence"/>
</dbReference>
<dbReference type="Pfam" id="PF02724">
    <property type="entry name" value="CDC45"/>
    <property type="match status" value="1"/>
</dbReference>
<dbReference type="OMA" id="EDCFMEA"/>
<reference evidence="7" key="1">
    <citation type="submission" date="2021-02" db="EMBL/GenBank/DDBJ databases">
        <authorList>
            <person name="Dougan E. K."/>
            <person name="Rhodes N."/>
            <person name="Thang M."/>
            <person name="Chan C."/>
        </authorList>
    </citation>
    <scope>NUCLEOTIDE SEQUENCE</scope>
</reference>
<dbReference type="AlphaFoldDB" id="A0A813D3Z8"/>
<evidence type="ECO:0000256" key="4">
    <source>
        <dbReference type="ARBA" id="ARBA00023242"/>
    </source>
</evidence>
<feature type="compositionally biased region" description="Polar residues" evidence="6">
    <location>
        <begin position="283"/>
        <end position="298"/>
    </location>
</feature>
<proteinExistence type="inferred from homology"/>
<dbReference type="GO" id="GO:0003688">
    <property type="term" value="F:DNA replication origin binding"/>
    <property type="evidence" value="ECO:0007669"/>
    <property type="project" value="TreeGrafter"/>
</dbReference>
<dbReference type="EMBL" id="CAJNNV010000442">
    <property type="protein sequence ID" value="CAE8582636.1"/>
    <property type="molecule type" value="Genomic_DNA"/>
</dbReference>
<feature type="compositionally biased region" description="Basic and acidic residues" evidence="6">
    <location>
        <begin position="144"/>
        <end position="153"/>
    </location>
</feature>
<dbReference type="GO" id="GO:0031261">
    <property type="term" value="C:DNA replication preinitiation complex"/>
    <property type="evidence" value="ECO:0007669"/>
    <property type="project" value="TreeGrafter"/>
</dbReference>
<dbReference type="GO" id="GO:0006270">
    <property type="term" value="P:DNA replication initiation"/>
    <property type="evidence" value="ECO:0007669"/>
    <property type="project" value="InterPro"/>
</dbReference>
<gene>
    <name evidence="7" type="ORF">PGLA1383_LOCUS1628</name>
    <name evidence="8" type="ORF">PGLA2088_LOCUS22027</name>
</gene>
<dbReference type="PANTHER" id="PTHR10507">
    <property type="entry name" value="CDC45-RELATED PROTEIN"/>
    <property type="match status" value="1"/>
</dbReference>
<evidence type="ECO:0000313" key="9">
    <source>
        <dbReference type="Proteomes" id="UP000654075"/>
    </source>
</evidence>
<evidence type="ECO:0000313" key="8">
    <source>
        <dbReference type="EMBL" id="CAE8680669.1"/>
    </source>
</evidence>
<dbReference type="GO" id="GO:0000727">
    <property type="term" value="P:double-strand break repair via break-induced replication"/>
    <property type="evidence" value="ECO:0007669"/>
    <property type="project" value="TreeGrafter"/>
</dbReference>
<evidence type="ECO:0000256" key="5">
    <source>
        <dbReference type="ARBA" id="ARBA00023306"/>
    </source>
</evidence>
<evidence type="ECO:0000256" key="3">
    <source>
        <dbReference type="ARBA" id="ARBA00022705"/>
    </source>
</evidence>
<comment type="caution">
    <text evidence="7">The sequence shown here is derived from an EMBL/GenBank/DDBJ whole genome shotgun (WGS) entry which is preliminary data.</text>
</comment>
<dbReference type="EMBL" id="CAJNNW010025882">
    <property type="protein sequence ID" value="CAE8680669.1"/>
    <property type="molecule type" value="Genomic_DNA"/>
</dbReference>
<comment type="similarity">
    <text evidence="2">Belongs to the CDC45 family.</text>
</comment>
<keyword evidence="5" id="KW-0131">Cell cycle</keyword>
<evidence type="ECO:0000256" key="6">
    <source>
        <dbReference type="SAM" id="MobiDB-lite"/>
    </source>
</evidence>
<dbReference type="OrthoDB" id="10258882at2759"/>
<feature type="region of interest" description="Disordered" evidence="6">
    <location>
        <begin position="283"/>
        <end position="332"/>
    </location>
</feature>
<feature type="compositionally biased region" description="Acidic residues" evidence="6">
    <location>
        <begin position="154"/>
        <end position="169"/>
    </location>
</feature>
<dbReference type="GO" id="GO:1902977">
    <property type="term" value="P:mitotic DNA replication preinitiation complex assembly"/>
    <property type="evidence" value="ECO:0007669"/>
    <property type="project" value="TreeGrafter"/>
</dbReference>
<organism evidence="7 9">
    <name type="scientific">Polarella glacialis</name>
    <name type="common">Dinoflagellate</name>
    <dbReference type="NCBI Taxonomy" id="89957"/>
    <lineage>
        <taxon>Eukaryota</taxon>
        <taxon>Sar</taxon>
        <taxon>Alveolata</taxon>
        <taxon>Dinophyceae</taxon>
        <taxon>Suessiales</taxon>
        <taxon>Suessiaceae</taxon>
        <taxon>Polarella</taxon>
    </lineage>
</organism>
<comment type="subcellular location">
    <subcellularLocation>
        <location evidence="1">Nucleus</location>
    </subcellularLocation>
</comment>
<evidence type="ECO:0000256" key="2">
    <source>
        <dbReference type="ARBA" id="ARBA00010727"/>
    </source>
</evidence>
<dbReference type="GO" id="GO:0003682">
    <property type="term" value="F:chromatin binding"/>
    <property type="evidence" value="ECO:0007669"/>
    <property type="project" value="TreeGrafter"/>
</dbReference>
<feature type="region of interest" description="Disordered" evidence="6">
    <location>
        <begin position="142"/>
        <end position="210"/>
    </location>
</feature>